<accession>A0A8J1JLV2</accession>
<keyword evidence="6" id="KW-1133">Transmembrane helix</keyword>
<dbReference type="RefSeq" id="XP_031758862.1">
    <property type="nucleotide sequence ID" value="XM_031903002.1"/>
</dbReference>
<evidence type="ECO:0000259" key="8">
    <source>
        <dbReference type="PROSITE" id="PS50268"/>
    </source>
</evidence>
<keyword evidence="2 6" id="KW-0472">Membrane</keyword>
<gene>
    <name evidence="10 11" type="primary">LOC116411092</name>
</gene>
<evidence type="ECO:0000313" key="10">
    <source>
        <dbReference type="RefSeq" id="XP_031758862.1"/>
    </source>
</evidence>
<keyword evidence="9" id="KW-1185">Reference proteome</keyword>
<dbReference type="GO" id="GO:0016020">
    <property type="term" value="C:membrane"/>
    <property type="evidence" value="ECO:0007669"/>
    <property type="project" value="UniProtKB-SubCell"/>
</dbReference>
<dbReference type="SUPFAM" id="SSF49313">
    <property type="entry name" value="Cadherin-like"/>
    <property type="match status" value="1"/>
</dbReference>
<dbReference type="Gene3D" id="2.60.40.60">
    <property type="entry name" value="Cadherins"/>
    <property type="match status" value="1"/>
</dbReference>
<dbReference type="AGR" id="Xenbase:XB-GENE-29097031"/>
<evidence type="ECO:0000313" key="9">
    <source>
        <dbReference type="Proteomes" id="UP000008143"/>
    </source>
</evidence>
<name>A0A8J1JLV2_XENTR</name>
<dbReference type="OMA" id="GEITSIW"/>
<dbReference type="AlphaFoldDB" id="A0A8J1JLV2"/>
<evidence type="ECO:0000313" key="11">
    <source>
        <dbReference type="Xenbase" id="XB-GENE-29097031"/>
    </source>
</evidence>
<dbReference type="InterPro" id="IPR015919">
    <property type="entry name" value="Cadherin-like_sf"/>
</dbReference>
<dbReference type="OrthoDB" id="9212258at2759"/>
<evidence type="ECO:0000256" key="5">
    <source>
        <dbReference type="SAM" id="MobiDB-lite"/>
    </source>
</evidence>
<evidence type="ECO:0000256" key="7">
    <source>
        <dbReference type="SAM" id="SignalP"/>
    </source>
</evidence>
<evidence type="ECO:0000256" key="2">
    <source>
        <dbReference type="ARBA" id="ARBA00023136"/>
    </source>
</evidence>
<feature type="compositionally biased region" description="Basic and acidic residues" evidence="5">
    <location>
        <begin position="318"/>
        <end position="352"/>
    </location>
</feature>
<feature type="chain" id="PRO_5035324233" evidence="7">
    <location>
        <begin position="20"/>
        <end position="439"/>
    </location>
</feature>
<feature type="compositionally biased region" description="Polar residues" evidence="5">
    <location>
        <begin position="405"/>
        <end position="417"/>
    </location>
</feature>
<reference evidence="10" key="1">
    <citation type="submission" date="2025-08" db="UniProtKB">
        <authorList>
            <consortium name="RefSeq"/>
        </authorList>
    </citation>
    <scope>IDENTIFICATION</scope>
    <source>
        <strain evidence="10">Nigerian</strain>
        <tissue evidence="10">Liver and blood</tissue>
    </source>
</reference>
<evidence type="ECO:0000256" key="1">
    <source>
        <dbReference type="ARBA" id="ARBA00004370"/>
    </source>
</evidence>
<dbReference type="PROSITE" id="PS50268">
    <property type="entry name" value="CADHERIN_2"/>
    <property type="match status" value="1"/>
</dbReference>
<feature type="compositionally biased region" description="Basic and acidic residues" evidence="5">
    <location>
        <begin position="300"/>
        <end position="309"/>
    </location>
</feature>
<feature type="region of interest" description="Disordered" evidence="5">
    <location>
        <begin position="297"/>
        <end position="439"/>
    </location>
</feature>
<evidence type="ECO:0000256" key="6">
    <source>
        <dbReference type="SAM" id="Phobius"/>
    </source>
</evidence>
<proteinExistence type="predicted"/>
<keyword evidence="6" id="KW-0812">Transmembrane</keyword>
<feature type="transmembrane region" description="Helical" evidence="6">
    <location>
        <begin position="256"/>
        <end position="278"/>
    </location>
</feature>
<dbReference type="Proteomes" id="UP000008143">
    <property type="component" value="Chromosome 5"/>
</dbReference>
<feature type="coiled-coil region" evidence="4">
    <location>
        <begin position="201"/>
        <end position="235"/>
    </location>
</feature>
<protein>
    <submittedName>
        <fullName evidence="10">Enolase-phosphatase E1-like</fullName>
    </submittedName>
</protein>
<keyword evidence="7" id="KW-0732">Signal</keyword>
<evidence type="ECO:0000256" key="3">
    <source>
        <dbReference type="PROSITE-ProRule" id="PRU00043"/>
    </source>
</evidence>
<dbReference type="GO" id="GO:0007156">
    <property type="term" value="P:homophilic cell adhesion via plasma membrane adhesion molecules"/>
    <property type="evidence" value="ECO:0007669"/>
    <property type="project" value="InterPro"/>
</dbReference>
<feature type="domain" description="Cadherin" evidence="8">
    <location>
        <begin position="44"/>
        <end position="165"/>
    </location>
</feature>
<keyword evidence="4" id="KW-0175">Coiled coil</keyword>
<dbReference type="GeneID" id="116411092"/>
<dbReference type="InterPro" id="IPR002126">
    <property type="entry name" value="Cadherin-like_dom"/>
</dbReference>
<feature type="compositionally biased region" description="Basic and acidic residues" evidence="5">
    <location>
        <begin position="418"/>
        <end position="427"/>
    </location>
</feature>
<dbReference type="GO" id="GO:0005509">
    <property type="term" value="F:calcium ion binding"/>
    <property type="evidence" value="ECO:0007669"/>
    <property type="project" value="UniProtKB-UniRule"/>
</dbReference>
<dbReference type="KEGG" id="xtr:116411092"/>
<organism evidence="9 10">
    <name type="scientific">Xenopus tropicalis</name>
    <name type="common">Western clawed frog</name>
    <name type="synonym">Silurana tropicalis</name>
    <dbReference type="NCBI Taxonomy" id="8364"/>
    <lineage>
        <taxon>Eukaryota</taxon>
        <taxon>Metazoa</taxon>
        <taxon>Chordata</taxon>
        <taxon>Craniata</taxon>
        <taxon>Vertebrata</taxon>
        <taxon>Euteleostomi</taxon>
        <taxon>Amphibia</taxon>
        <taxon>Batrachia</taxon>
        <taxon>Anura</taxon>
        <taxon>Pipoidea</taxon>
        <taxon>Pipidae</taxon>
        <taxon>Xenopodinae</taxon>
        <taxon>Xenopus</taxon>
        <taxon>Silurana</taxon>
    </lineage>
</organism>
<sequence>MEFCLKGLFLLWLAVPLQGLRTLPKRMAPLQRLKQDTNQGPVFGRHLYSVNILNSIRPMSPIIRVTAKKSGIAGSGPLTYRLVNQSGNEFDINNHTGQIYVVSVAGKAGTFTLRVQASDQAGRSDQAIVKIRVDPADSSISTDKGVVILKLNQTRNSTEQLLPNIISILTGILHQNIWVQLVSSAKSGGMSGEITSIWFQAADKNNQVARAEEVLRNLTDNIRRIQEDLGKLFRSPVEVSVSKALAVPVRYGPETAGAVGAVGAALGACILGLSLHIISRKKSKNLAEDKVVIPGTTDLSQKEKEKEPPTLDNGNKGAEVKKLEADEKGKEEPHGDDRKEPQEEADKEKSPSEETTSPATEEPAKDATTADDQGGGPVETVPAKESEAGGEAAAPSPETEHDKATGTTAPETSQAAETQKDKEEEGKMLSTTATFLDDE</sequence>
<feature type="compositionally biased region" description="Polar residues" evidence="5">
    <location>
        <begin position="429"/>
        <end position="439"/>
    </location>
</feature>
<dbReference type="CDD" id="cd11304">
    <property type="entry name" value="Cadherin_repeat"/>
    <property type="match status" value="1"/>
</dbReference>
<feature type="signal peptide" evidence="7">
    <location>
        <begin position="1"/>
        <end position="19"/>
    </location>
</feature>
<comment type="subcellular location">
    <subcellularLocation>
        <location evidence="1">Membrane</location>
    </subcellularLocation>
</comment>
<dbReference type="Xenbase" id="XB-GENE-29097031">
    <property type="gene designation" value="LOC116411092"/>
</dbReference>
<keyword evidence="3" id="KW-0106">Calcium</keyword>
<evidence type="ECO:0000256" key="4">
    <source>
        <dbReference type="SAM" id="Coils"/>
    </source>
</evidence>